<dbReference type="GO" id="GO:0016567">
    <property type="term" value="P:protein ubiquitination"/>
    <property type="evidence" value="ECO:0007669"/>
    <property type="project" value="TreeGrafter"/>
</dbReference>
<name>A0A481YRK0_9VIRU</name>
<dbReference type="PANTHER" id="PTHR22996">
    <property type="entry name" value="MAHOGUNIN"/>
    <property type="match status" value="1"/>
</dbReference>
<dbReference type="SUPFAM" id="SSF57850">
    <property type="entry name" value="RING/U-box"/>
    <property type="match status" value="1"/>
</dbReference>
<sequence length="342" mass="40148">MTDLVDNLSNIKITDFPPDLKKVLLREQYEGFGFQVSGTNPGKIIFAKVFSSVRRKRIEPELLVQEIRENTGSRTIDINEWLGRNYLEIHYTEWEYIPKVIQWLLNTNLYQIGMHSSSGLIYVTFKPGDIFSWKEIEFRAISNFKESIKNIYDNDWWEAFDSMGSPRAWTDYWNWQTPEGKEFCLELRRILGLTETTESRFAREGYEETCQKYKILHRGVWSGYDPRDHPLQFNLQMTTEEFAEVREQFVADLAEGLEVDKNEIHIVGVTESKEEENDSILEECMVCMYKKPTTLALPCEHMSVCSDCSERLKDTNDSRVCIRCRQPISMILENGQEPRIIE</sequence>
<organism evidence="3">
    <name type="scientific">Iridovirus LCIVAC01</name>
    <dbReference type="NCBI Taxonomy" id="2506607"/>
    <lineage>
        <taxon>Viruses</taxon>
        <taxon>Varidnaviria</taxon>
        <taxon>Bamfordvirae</taxon>
        <taxon>Nucleocytoviricota</taxon>
        <taxon>Megaviricetes</taxon>
        <taxon>Pimascovirales</taxon>
        <taxon>Pimascovirales incertae sedis</taxon>
        <taxon>Iridoviridae</taxon>
    </lineage>
</organism>
<gene>
    <name evidence="3" type="ORF">LCIVAC01_01540</name>
</gene>
<proteinExistence type="predicted"/>
<dbReference type="EMBL" id="MK500318">
    <property type="protein sequence ID" value="QBK85345.1"/>
    <property type="molecule type" value="Genomic_DNA"/>
</dbReference>
<reference evidence="3" key="1">
    <citation type="journal article" date="2019" name="MBio">
        <title>Virus Genomes from Deep Sea Sediments Expand the Ocean Megavirome and Support Independent Origins of Viral Gigantism.</title>
        <authorList>
            <person name="Backstrom D."/>
            <person name="Yutin N."/>
            <person name="Jorgensen S.L."/>
            <person name="Dharamshi J."/>
            <person name="Homa F."/>
            <person name="Zaremba-Niedwiedzka K."/>
            <person name="Spang A."/>
            <person name="Wolf Y.I."/>
            <person name="Koonin E.V."/>
            <person name="Ettema T.J."/>
        </authorList>
    </citation>
    <scope>NUCLEOTIDE SEQUENCE</scope>
</reference>
<evidence type="ECO:0000313" key="3">
    <source>
        <dbReference type="EMBL" id="QBK85345.1"/>
    </source>
</evidence>
<dbReference type="Gene3D" id="3.30.40.10">
    <property type="entry name" value="Zinc/RING finger domain, C3HC4 (zinc finger)"/>
    <property type="match status" value="1"/>
</dbReference>
<dbReference type="InterPro" id="IPR045194">
    <property type="entry name" value="MGRN1/RNF157-like"/>
</dbReference>
<dbReference type="PROSITE" id="PS50089">
    <property type="entry name" value="ZF_RING_2"/>
    <property type="match status" value="1"/>
</dbReference>
<dbReference type="Pfam" id="PF13920">
    <property type="entry name" value="zf-C3HC4_3"/>
    <property type="match status" value="1"/>
</dbReference>
<dbReference type="PANTHER" id="PTHR22996:SF0">
    <property type="entry name" value="RE60872P-RELATED"/>
    <property type="match status" value="1"/>
</dbReference>
<keyword evidence="1" id="KW-0479">Metal-binding</keyword>
<keyword evidence="1" id="KW-0862">Zinc</keyword>
<keyword evidence="1" id="KW-0863">Zinc-finger</keyword>
<dbReference type="InterPro" id="IPR013083">
    <property type="entry name" value="Znf_RING/FYVE/PHD"/>
</dbReference>
<evidence type="ECO:0000256" key="1">
    <source>
        <dbReference type="PROSITE-ProRule" id="PRU00175"/>
    </source>
</evidence>
<protein>
    <submittedName>
        <fullName evidence="3">C3HC4 type zinc finger protein</fullName>
    </submittedName>
</protein>
<dbReference type="GO" id="GO:0061630">
    <property type="term" value="F:ubiquitin protein ligase activity"/>
    <property type="evidence" value="ECO:0007669"/>
    <property type="project" value="UniProtKB-EC"/>
</dbReference>
<dbReference type="GO" id="GO:0008270">
    <property type="term" value="F:zinc ion binding"/>
    <property type="evidence" value="ECO:0007669"/>
    <property type="project" value="UniProtKB-KW"/>
</dbReference>
<feature type="domain" description="RING-type" evidence="2">
    <location>
        <begin position="284"/>
        <end position="325"/>
    </location>
</feature>
<dbReference type="InterPro" id="IPR001841">
    <property type="entry name" value="Znf_RING"/>
</dbReference>
<evidence type="ECO:0000259" key="2">
    <source>
        <dbReference type="PROSITE" id="PS50089"/>
    </source>
</evidence>
<accession>A0A481YRK0</accession>